<gene>
    <name evidence="2" type="ORF">BN13_1040008</name>
</gene>
<dbReference type="InterPro" id="IPR043519">
    <property type="entry name" value="NT_sf"/>
</dbReference>
<dbReference type="OrthoDB" id="383876at2"/>
<dbReference type="Proteomes" id="UP000035720">
    <property type="component" value="Unassembled WGS sequence"/>
</dbReference>
<evidence type="ECO:0000313" key="2">
    <source>
        <dbReference type="EMBL" id="CCI51460.1"/>
    </source>
</evidence>
<comment type="caution">
    <text evidence="2">The sequence shown here is derived from an EMBL/GenBank/DDBJ whole genome shotgun (WGS) entry which is preliminary data.</text>
</comment>
<keyword evidence="3" id="KW-1185">Reference proteome</keyword>
<organism evidence="2 3">
    <name type="scientific">Nostocoides jenkinsii Ben 74</name>
    <dbReference type="NCBI Taxonomy" id="1193518"/>
    <lineage>
        <taxon>Bacteria</taxon>
        <taxon>Bacillati</taxon>
        <taxon>Actinomycetota</taxon>
        <taxon>Actinomycetes</taxon>
        <taxon>Micrococcales</taxon>
        <taxon>Intrasporangiaceae</taxon>
        <taxon>Nostocoides</taxon>
    </lineage>
</organism>
<proteinExistence type="predicted"/>
<dbReference type="SUPFAM" id="SSF81301">
    <property type="entry name" value="Nucleotidyltransferase"/>
    <property type="match status" value="1"/>
</dbReference>
<feature type="region of interest" description="Disordered" evidence="1">
    <location>
        <begin position="188"/>
        <end position="213"/>
    </location>
</feature>
<dbReference type="STRING" id="1193518.BN13_1040008"/>
<sequence length="257" mass="28372">MREDLHRLDRLATAVSGDPSVIAILGLGSAGQETHRFDDHSDIDFFVVVTDADAKRRYLDDIAWLGGFGGEVIYEFVNDPNGRKALFADGLFLEYAIFTPAELQALPLSGVRVVWSRPAFHYDEIDPPARGALDTVEFHLNEALTNLFVGLHRQLRGERLTAMRFIQVYAVDRVLALQRLDPGTTWADPDPFEATRRVESTRGGDQPDYSRMAPGYGNNVDGARAILAWLNTNYPTDPHIVSAIEDLLATAASASTA</sequence>
<evidence type="ECO:0000256" key="1">
    <source>
        <dbReference type="SAM" id="MobiDB-lite"/>
    </source>
</evidence>
<dbReference type="Gene3D" id="3.30.460.10">
    <property type="entry name" value="Beta Polymerase, domain 2"/>
    <property type="match status" value="1"/>
</dbReference>
<evidence type="ECO:0000313" key="3">
    <source>
        <dbReference type="Proteomes" id="UP000035720"/>
    </source>
</evidence>
<protein>
    <submittedName>
        <fullName evidence="2">Uncharacterized protein</fullName>
    </submittedName>
</protein>
<dbReference type="AlphaFoldDB" id="A0A077M6P8"/>
<feature type="compositionally biased region" description="Basic and acidic residues" evidence="1">
    <location>
        <begin position="193"/>
        <end position="202"/>
    </location>
</feature>
<dbReference type="EMBL" id="CAJC01000007">
    <property type="protein sequence ID" value="CCI51460.1"/>
    <property type="molecule type" value="Genomic_DNA"/>
</dbReference>
<accession>A0A077M6P8</accession>
<name>A0A077M6P8_9MICO</name>
<reference evidence="2 3" key="1">
    <citation type="journal article" date="2013" name="ISME J.">
        <title>A metabolic model for members of the genus Tetrasphaera involved in enhanced biological phosphorus removal.</title>
        <authorList>
            <person name="Kristiansen R."/>
            <person name="Nguyen H.T.T."/>
            <person name="Saunders A.M."/>
            <person name="Nielsen J.L."/>
            <person name="Wimmer R."/>
            <person name="Le V.Q."/>
            <person name="McIlroy S.J."/>
            <person name="Petrovski S."/>
            <person name="Seviour R.J."/>
            <person name="Calteau A."/>
            <person name="Nielsen K.L."/>
            <person name="Nielsen P.H."/>
        </authorList>
    </citation>
    <scope>NUCLEOTIDE SEQUENCE [LARGE SCALE GENOMIC DNA]</scope>
    <source>
        <strain evidence="2 3">Ben 74</strain>
    </source>
</reference>
<dbReference type="RefSeq" id="WP_048547930.1">
    <property type="nucleotide sequence ID" value="NZ_HF571038.1"/>
</dbReference>